<dbReference type="Ensembl" id="ENSSPAT00000020020.1">
    <property type="protein sequence ID" value="ENSSPAP00000019723.1"/>
    <property type="gene ID" value="ENSSPAG00000014876.1"/>
</dbReference>
<evidence type="ECO:0000313" key="1">
    <source>
        <dbReference type="Ensembl" id="ENSSPAP00000019723.1"/>
    </source>
</evidence>
<reference evidence="1" key="1">
    <citation type="submission" date="2023-09" db="UniProtKB">
        <authorList>
            <consortium name="Ensembl"/>
        </authorList>
    </citation>
    <scope>IDENTIFICATION</scope>
</reference>
<organism evidence="1">
    <name type="scientific">Stegastes partitus</name>
    <name type="common">bicolor damselfish</name>
    <dbReference type="NCBI Taxonomy" id="144197"/>
    <lineage>
        <taxon>Eukaryota</taxon>
        <taxon>Metazoa</taxon>
        <taxon>Chordata</taxon>
        <taxon>Craniata</taxon>
        <taxon>Vertebrata</taxon>
        <taxon>Euteleostomi</taxon>
        <taxon>Actinopterygii</taxon>
        <taxon>Neopterygii</taxon>
        <taxon>Teleostei</taxon>
        <taxon>Neoteleostei</taxon>
        <taxon>Acanthomorphata</taxon>
        <taxon>Ovalentaria</taxon>
        <taxon>Pomacentridae</taxon>
        <taxon>Stegastes</taxon>
    </lineage>
</organism>
<accession>A0A3B5AE32</accession>
<proteinExistence type="predicted"/>
<sequence>LEKQDALKRSAMRADMLMIPEAETSSLMSELQSRVSSNQELAAIFDSIQRDSIKTTIPCSSAMELKTNQRHVCSS</sequence>
<name>A0A3B5AE32_9TELE</name>
<dbReference type="STRING" id="144197.ENSSPAP00000019723"/>
<protein>
    <submittedName>
        <fullName evidence="1">Uncharacterized protein</fullName>
    </submittedName>
</protein>
<dbReference type="AlphaFoldDB" id="A0A3B5AE32"/>